<feature type="region of interest" description="Disordered" evidence="2">
    <location>
        <begin position="76"/>
        <end position="135"/>
    </location>
</feature>
<organism evidence="3 4">
    <name type="scientific">Dorcoceras hygrometricum</name>
    <dbReference type="NCBI Taxonomy" id="472368"/>
    <lineage>
        <taxon>Eukaryota</taxon>
        <taxon>Viridiplantae</taxon>
        <taxon>Streptophyta</taxon>
        <taxon>Embryophyta</taxon>
        <taxon>Tracheophyta</taxon>
        <taxon>Spermatophyta</taxon>
        <taxon>Magnoliopsida</taxon>
        <taxon>eudicotyledons</taxon>
        <taxon>Gunneridae</taxon>
        <taxon>Pentapetalae</taxon>
        <taxon>asterids</taxon>
        <taxon>lamiids</taxon>
        <taxon>Lamiales</taxon>
        <taxon>Gesneriaceae</taxon>
        <taxon>Didymocarpoideae</taxon>
        <taxon>Trichosporeae</taxon>
        <taxon>Loxocarpinae</taxon>
        <taxon>Dorcoceras</taxon>
    </lineage>
</organism>
<feature type="coiled-coil region" evidence="1">
    <location>
        <begin position="15"/>
        <end position="46"/>
    </location>
</feature>
<protein>
    <submittedName>
        <fullName evidence="3">Uncharacterized protein</fullName>
    </submittedName>
</protein>
<sequence>MILRNPLPTLVLNTIKTFEVTLKVVRQEIKDQSEEFDDKLAAIRNDLLEFRVETQEQYASLSANLAELIPFVTRGRDDKKGEVSSSHGRGQPPPEDKSKPGCGDGGSVVPEVSLHEKEEAVDLSREIGDTMDRSG</sequence>
<evidence type="ECO:0000313" key="3">
    <source>
        <dbReference type="EMBL" id="KZV30674.1"/>
    </source>
</evidence>
<gene>
    <name evidence="3" type="ORF">F511_42350</name>
</gene>
<reference evidence="3 4" key="1">
    <citation type="journal article" date="2015" name="Proc. Natl. Acad. Sci. U.S.A.">
        <title>The resurrection genome of Boea hygrometrica: A blueprint for survival of dehydration.</title>
        <authorList>
            <person name="Xiao L."/>
            <person name="Yang G."/>
            <person name="Zhang L."/>
            <person name="Yang X."/>
            <person name="Zhao S."/>
            <person name="Ji Z."/>
            <person name="Zhou Q."/>
            <person name="Hu M."/>
            <person name="Wang Y."/>
            <person name="Chen M."/>
            <person name="Xu Y."/>
            <person name="Jin H."/>
            <person name="Xiao X."/>
            <person name="Hu G."/>
            <person name="Bao F."/>
            <person name="Hu Y."/>
            <person name="Wan P."/>
            <person name="Li L."/>
            <person name="Deng X."/>
            <person name="Kuang T."/>
            <person name="Xiang C."/>
            <person name="Zhu J.K."/>
            <person name="Oliver M.J."/>
            <person name="He Y."/>
        </authorList>
    </citation>
    <scope>NUCLEOTIDE SEQUENCE [LARGE SCALE GENOMIC DNA]</scope>
    <source>
        <strain evidence="4">cv. XS01</strain>
    </source>
</reference>
<evidence type="ECO:0000313" key="4">
    <source>
        <dbReference type="Proteomes" id="UP000250235"/>
    </source>
</evidence>
<dbReference type="Proteomes" id="UP000250235">
    <property type="component" value="Unassembled WGS sequence"/>
</dbReference>
<evidence type="ECO:0000256" key="2">
    <source>
        <dbReference type="SAM" id="MobiDB-lite"/>
    </source>
</evidence>
<name>A0A2Z7B838_9LAMI</name>
<dbReference type="EMBL" id="KV007994">
    <property type="protein sequence ID" value="KZV30674.1"/>
    <property type="molecule type" value="Genomic_DNA"/>
</dbReference>
<accession>A0A2Z7B838</accession>
<keyword evidence="1" id="KW-0175">Coiled coil</keyword>
<proteinExistence type="predicted"/>
<keyword evidence="4" id="KW-1185">Reference proteome</keyword>
<evidence type="ECO:0000256" key="1">
    <source>
        <dbReference type="SAM" id="Coils"/>
    </source>
</evidence>
<feature type="compositionally biased region" description="Basic and acidic residues" evidence="2">
    <location>
        <begin position="113"/>
        <end position="135"/>
    </location>
</feature>
<dbReference type="AlphaFoldDB" id="A0A2Z7B838"/>